<reference evidence="6" key="1">
    <citation type="journal article" date="2020" name="mSystems">
        <title>Genome- and Community-Level Interaction Insights into Carbon Utilization and Element Cycling Functions of Hydrothermarchaeota in Hydrothermal Sediment.</title>
        <authorList>
            <person name="Zhou Z."/>
            <person name="Liu Y."/>
            <person name="Xu W."/>
            <person name="Pan J."/>
            <person name="Luo Z.H."/>
            <person name="Li M."/>
        </authorList>
    </citation>
    <scope>NUCLEOTIDE SEQUENCE [LARGE SCALE GENOMIC DNA]</scope>
    <source>
        <strain evidence="6">SpSt-697</strain>
    </source>
</reference>
<keyword evidence="4" id="KW-0067">ATP-binding</keyword>
<gene>
    <name evidence="6" type="ORF">ENU74_06050</name>
</gene>
<dbReference type="GO" id="GO:0006396">
    <property type="term" value="P:RNA processing"/>
    <property type="evidence" value="ECO:0007669"/>
    <property type="project" value="InterPro"/>
</dbReference>
<accession>A0A7V3ZW45</accession>
<evidence type="ECO:0000256" key="3">
    <source>
        <dbReference type="ARBA" id="ARBA00022777"/>
    </source>
</evidence>
<evidence type="ECO:0000313" key="6">
    <source>
        <dbReference type="EMBL" id="HGK64133.1"/>
    </source>
</evidence>
<dbReference type="Pfam" id="PF16575">
    <property type="entry name" value="CLP1_P"/>
    <property type="match status" value="1"/>
</dbReference>
<evidence type="ECO:0000256" key="4">
    <source>
        <dbReference type="ARBA" id="ARBA00022840"/>
    </source>
</evidence>
<organism evidence="6">
    <name type="scientific">candidate division WOR-3 bacterium</name>
    <dbReference type="NCBI Taxonomy" id="2052148"/>
    <lineage>
        <taxon>Bacteria</taxon>
        <taxon>Bacteria division WOR-3</taxon>
    </lineage>
</organism>
<keyword evidence="3" id="KW-0418">Kinase</keyword>
<dbReference type="PANTHER" id="PTHR12755">
    <property type="entry name" value="CLEAVAGE/POLYADENYLATION FACTOR IA SUBUNIT CLP1P"/>
    <property type="match status" value="1"/>
</dbReference>
<protein>
    <recommendedName>
        <fullName evidence="5">Clp1 P-loop domain-containing protein</fullName>
    </recommendedName>
</protein>
<dbReference type="PANTHER" id="PTHR12755:SF3">
    <property type="entry name" value="POLYNUCLEOTIDE 5'-HYDROXYL-KINASE NOL9"/>
    <property type="match status" value="1"/>
</dbReference>
<name>A0A7V3ZW45_UNCW3</name>
<keyword evidence="2" id="KW-0547">Nucleotide-binding</keyword>
<evidence type="ECO:0000256" key="1">
    <source>
        <dbReference type="ARBA" id="ARBA00022679"/>
    </source>
</evidence>
<dbReference type="EMBL" id="DTDR01000145">
    <property type="protein sequence ID" value="HGK64133.1"/>
    <property type="molecule type" value="Genomic_DNA"/>
</dbReference>
<evidence type="ECO:0000259" key="5">
    <source>
        <dbReference type="Pfam" id="PF16575"/>
    </source>
</evidence>
<dbReference type="GO" id="GO:0005524">
    <property type="term" value="F:ATP binding"/>
    <property type="evidence" value="ECO:0007669"/>
    <property type="project" value="UniProtKB-KW"/>
</dbReference>
<sequence length="304" mass="34571">MEIPKSWQKVCERILSSPGKVLILGRGSVGKTFFTTYLANEGYKKGLKTGVLDMDIGQSNIGPPTTMGIGILEREINSLYEVLPKEIYFTGAISPAYPFAQKNIFFGLKKLLSKDFNLDLFIIESISYLRDKNFMSMLLSLEMEIISPKYVVIIIKPTDISKNQTVNDYLSEKDTEDGGKIFTICGPQGIKAKSPNKRKRFRIESWLRYLKDGKKYLVDKSWDIWEGEITQLNVACGLMDKNDEYFACGVLFGGDEDYYYLFAPPLESGVKRIVVGKREVEKEVIEFCKMAKTEEEKLKVFIAS</sequence>
<comment type="caution">
    <text evidence="6">The sequence shown here is derived from an EMBL/GenBank/DDBJ whole genome shotgun (WGS) entry which is preliminary data.</text>
</comment>
<dbReference type="GO" id="GO:0051731">
    <property type="term" value="F:polynucleotide 5'-hydroxyl-kinase activity"/>
    <property type="evidence" value="ECO:0007669"/>
    <property type="project" value="InterPro"/>
</dbReference>
<proteinExistence type="predicted"/>
<dbReference type="SUPFAM" id="SSF52540">
    <property type="entry name" value="P-loop containing nucleoside triphosphate hydrolases"/>
    <property type="match status" value="1"/>
</dbReference>
<dbReference type="InterPro" id="IPR027417">
    <property type="entry name" value="P-loop_NTPase"/>
</dbReference>
<evidence type="ECO:0000256" key="2">
    <source>
        <dbReference type="ARBA" id="ARBA00022741"/>
    </source>
</evidence>
<dbReference type="AlphaFoldDB" id="A0A7V3ZW45"/>
<feature type="domain" description="Clp1 P-loop" evidence="5">
    <location>
        <begin position="26"/>
        <end position="211"/>
    </location>
</feature>
<dbReference type="InterPro" id="IPR045116">
    <property type="entry name" value="Clp1/Grc3"/>
</dbReference>
<dbReference type="Gene3D" id="3.40.50.300">
    <property type="entry name" value="P-loop containing nucleotide triphosphate hydrolases"/>
    <property type="match status" value="1"/>
</dbReference>
<dbReference type="InterPro" id="IPR032319">
    <property type="entry name" value="CLP1_P"/>
</dbReference>
<keyword evidence="1" id="KW-0808">Transferase</keyword>